<evidence type="ECO:0000313" key="2">
    <source>
        <dbReference type="Proteomes" id="UP000676917"/>
    </source>
</evidence>
<keyword evidence="2" id="KW-1185">Reference proteome</keyword>
<reference evidence="1" key="1">
    <citation type="submission" date="2021-03" db="EMBL/GenBank/DDBJ databases">
        <title>Antimicrobial resistance genes in bacteria isolated from Japanese honey, and their potential for conferring macrolide and lincosamide resistance in the American foulbrood pathogen Paenibacillus larvae.</title>
        <authorList>
            <person name="Okamoto M."/>
            <person name="Kumagai M."/>
            <person name="Kanamori H."/>
            <person name="Takamatsu D."/>
        </authorList>
    </citation>
    <scope>NUCLEOTIDE SEQUENCE</scope>
    <source>
        <strain evidence="1">J43TS3</strain>
    </source>
</reference>
<comment type="caution">
    <text evidence="1">The sequence shown here is derived from an EMBL/GenBank/DDBJ whole genome shotgun (WGS) entry which is preliminary data.</text>
</comment>
<organism evidence="1 2">
    <name type="scientific">Ornithinibacillus bavariensis</name>
    <dbReference type="NCBI Taxonomy" id="545502"/>
    <lineage>
        <taxon>Bacteria</taxon>
        <taxon>Bacillati</taxon>
        <taxon>Bacillota</taxon>
        <taxon>Bacilli</taxon>
        <taxon>Bacillales</taxon>
        <taxon>Bacillaceae</taxon>
        <taxon>Ornithinibacillus</taxon>
    </lineage>
</organism>
<dbReference type="AlphaFoldDB" id="A0A920C681"/>
<name>A0A920C681_9BACI</name>
<dbReference type="RefSeq" id="WP_244853237.1">
    <property type="nucleotide sequence ID" value="NZ_BORP01000001.1"/>
</dbReference>
<dbReference type="Proteomes" id="UP000676917">
    <property type="component" value="Unassembled WGS sequence"/>
</dbReference>
<accession>A0A920C681</accession>
<evidence type="ECO:0000313" key="1">
    <source>
        <dbReference type="EMBL" id="GIO25422.1"/>
    </source>
</evidence>
<protein>
    <submittedName>
        <fullName evidence="1">Uncharacterized protein</fullName>
    </submittedName>
</protein>
<gene>
    <name evidence="1" type="ORF">J43TS3_00330</name>
</gene>
<dbReference type="EMBL" id="BORP01000001">
    <property type="protein sequence ID" value="GIO25422.1"/>
    <property type="molecule type" value="Genomic_DNA"/>
</dbReference>
<proteinExistence type="predicted"/>
<sequence length="291" mass="33899">MIEIERLKLEKYVDYTSNCNFVAGQITRDGTLLLIESSLQEFDFFQRPVSKNNWIIKIIKGRSIETVILRNVPLIPTEVDLFSDGTLLIVQSRCLKDGNYIERNARRYNTNGQLIDAFTLGDGISNVQIDETDTIWVSYFDEGIFGNFGWEQPMGSAGVVAYTMNGDRLWGASDYGIVDCYALNVVSSKEVFFYYYDEFYLVQLNEMKESIRYRINSRHHTLQQFMFDEEDLIGQIDMNTMMRYRRNKLSYAPKEKLQITDKNGKRIIGPVFMRGSFLYVYGKDGIYKRNL</sequence>